<gene>
    <name evidence="4" type="ORF">AB2L27_11895</name>
</gene>
<dbReference type="Gene3D" id="3.40.50.150">
    <property type="entry name" value="Vaccinia Virus protein VP39"/>
    <property type="match status" value="2"/>
</dbReference>
<keyword evidence="5" id="KW-1185">Reference proteome</keyword>
<protein>
    <submittedName>
        <fullName evidence="4">DNA methyltransferase</fullName>
    </submittedName>
</protein>
<proteinExistence type="predicted"/>
<name>A0ABV4H1M1_9ACTN</name>
<dbReference type="InterPro" id="IPR002941">
    <property type="entry name" value="DNA_methylase_N4/N6"/>
</dbReference>
<feature type="domain" description="DNA methylase N-4/N-6" evidence="3">
    <location>
        <begin position="58"/>
        <end position="90"/>
    </location>
</feature>
<organism evidence="4 5">
    <name type="scientific">Kineococcus halophytocola</name>
    <dbReference type="NCBI Taxonomy" id="3234027"/>
    <lineage>
        <taxon>Bacteria</taxon>
        <taxon>Bacillati</taxon>
        <taxon>Actinomycetota</taxon>
        <taxon>Actinomycetes</taxon>
        <taxon>Kineosporiales</taxon>
        <taxon>Kineosporiaceae</taxon>
        <taxon>Kineococcus</taxon>
    </lineage>
</organism>
<reference evidence="4 5" key="1">
    <citation type="submission" date="2024-07" db="EMBL/GenBank/DDBJ databases">
        <authorList>
            <person name="Thanompreechachai J."/>
            <person name="Duangmal K."/>
        </authorList>
    </citation>
    <scope>NUCLEOTIDE SEQUENCE [LARGE SCALE GENOMIC DNA]</scope>
    <source>
        <strain evidence="4 5">LSe6-4</strain>
    </source>
</reference>
<dbReference type="EMBL" id="JBGFTU010000012">
    <property type="protein sequence ID" value="MEZ0165461.1"/>
    <property type="molecule type" value="Genomic_DNA"/>
</dbReference>
<comment type="caution">
    <text evidence="4">The sequence shown here is derived from an EMBL/GenBank/DDBJ whole genome shotgun (WGS) entry which is preliminary data.</text>
</comment>
<evidence type="ECO:0000313" key="4">
    <source>
        <dbReference type="EMBL" id="MEZ0165461.1"/>
    </source>
</evidence>
<dbReference type="RefSeq" id="WP_370441687.1">
    <property type="nucleotide sequence ID" value="NZ_JBGFTU010000012.1"/>
</dbReference>
<dbReference type="Pfam" id="PF01555">
    <property type="entry name" value="N6_N4_Mtase"/>
    <property type="match status" value="1"/>
</dbReference>
<dbReference type="GO" id="GO:0008168">
    <property type="term" value="F:methyltransferase activity"/>
    <property type="evidence" value="ECO:0007669"/>
    <property type="project" value="UniProtKB-KW"/>
</dbReference>
<accession>A0ABV4H1M1</accession>
<evidence type="ECO:0000313" key="5">
    <source>
        <dbReference type="Proteomes" id="UP001565927"/>
    </source>
</evidence>
<evidence type="ECO:0000256" key="2">
    <source>
        <dbReference type="ARBA" id="ARBA00022679"/>
    </source>
</evidence>
<evidence type="ECO:0000256" key="1">
    <source>
        <dbReference type="ARBA" id="ARBA00022603"/>
    </source>
</evidence>
<evidence type="ECO:0000259" key="3">
    <source>
        <dbReference type="Pfam" id="PF01555"/>
    </source>
</evidence>
<keyword evidence="2" id="KW-0808">Transferase</keyword>
<dbReference type="SUPFAM" id="SSF53335">
    <property type="entry name" value="S-adenosyl-L-methionine-dependent methyltransferases"/>
    <property type="match status" value="2"/>
</dbReference>
<dbReference type="GO" id="GO:0032259">
    <property type="term" value="P:methylation"/>
    <property type="evidence" value="ECO:0007669"/>
    <property type="project" value="UniProtKB-KW"/>
</dbReference>
<dbReference type="InterPro" id="IPR029063">
    <property type="entry name" value="SAM-dependent_MTases_sf"/>
</dbReference>
<keyword evidence="1 4" id="KW-0489">Methyltransferase</keyword>
<sequence length="425" mass="47387">MTVQDTLELDIPDLEAPAARNTTTFVDNMALPVHRWFRYSAGFSAGWVESMLNETTEARVLDPFAGSGTTLLAAQRLGHESYGLDGQHFVARVAAAKLHWSSNVDDFTKLAQDTWSDHKPVTWASPPSLLEKCYTPATLEDLIGLRDVVLARQDGSPASQLLWLALVSIIRKTSHVGTAQWQYVLPNKSKRSVLGVRNAFELQVALMAADMRTRQEEEQGQDPVAAHFIEADARTTDAFPDGWATHVVCSPPYANNYDYADATRLEQTVMGEVSGWSDLKNLRSSLVRSCSQAMAKYRPAEALEDPILEPIIGELNSVFAGLREAKASHPGNKAYDTMILAYFHDLAYVWRTLRKASADGVKVCYVIGDSAPYGVYVPVERWLGELAIAEGFKSWSFEKVRDRNVKWKNRKHDVPLHEGRLYVEG</sequence>
<dbReference type="Proteomes" id="UP001565927">
    <property type="component" value="Unassembled WGS sequence"/>
</dbReference>